<protein>
    <recommendedName>
        <fullName evidence="7">Aminomethyltransferase</fullName>
        <ecNumber evidence="7">2.1.2.10</ecNumber>
    </recommendedName>
    <alternativeName>
        <fullName evidence="7">Glycine cleavage system T protein</fullName>
    </alternativeName>
</protein>
<sequence>MRRQVLGSLQRLVNSGSSCLPATASSQSSAATSFCRALAVRGFADDATLLKTPLNDFHIAHGGKMVPFAGWSMPLQYKDSIVESTKHARKGAALFDVSHMCGLTLRGEHVVQFLERLTPADVAALPVGTGQLTVFTNEAGGIIDDSVITKVNEHEIYLVLNAGCRQKDLEHLGKQIRDFQGSGQDCAMLPLMKEDLSKFYFGQFLHTEVAGKPSYITRSGYTGEDGFEISTGAEYAVDMAEAFMKSDQVRLTGLGARDQLRLEAGLCLYGNDLNEEISPVEAGLTWCIGKRRRAECDFLGGERIKGELENGASIKRIGLISEGAPSRQHSELLTRDGQKIGEVTSGAFSPNLGKNIAMGYVKKEHSKAGTELYVVVRGKRNKATITKMPFVPAHYYKK</sequence>
<comment type="function">
    <text evidence="7">The glycine cleavage system catalyzes the degradation of glycine.</text>
</comment>
<dbReference type="Pfam" id="PF08669">
    <property type="entry name" value="GCV_T_C"/>
    <property type="match status" value="1"/>
</dbReference>
<dbReference type="Gene3D" id="3.30.1360.120">
    <property type="entry name" value="Probable tRNA modification gtpase trme, domain 1"/>
    <property type="match status" value="1"/>
</dbReference>
<proteinExistence type="inferred from homology"/>
<comment type="caution">
    <text evidence="10">The sequence shown here is derived from an EMBL/GenBank/DDBJ whole genome shotgun (WGS) entry which is preliminary data.</text>
</comment>
<accession>A0AAW1Q886</accession>
<keyword evidence="7" id="KW-0809">Transit peptide</keyword>
<evidence type="ECO:0000259" key="9">
    <source>
        <dbReference type="Pfam" id="PF08669"/>
    </source>
</evidence>
<dbReference type="Pfam" id="PF01571">
    <property type="entry name" value="GCV_T"/>
    <property type="match status" value="1"/>
</dbReference>
<keyword evidence="7" id="KW-0496">Mitochondrion</keyword>
<dbReference type="Gene3D" id="3.30.70.1400">
    <property type="entry name" value="Aminomethyltransferase beta-barrel domains"/>
    <property type="match status" value="1"/>
</dbReference>
<feature type="binding site" evidence="6">
    <location>
        <position position="228"/>
    </location>
    <ligand>
        <name>substrate</name>
    </ligand>
</feature>
<keyword evidence="3 7" id="KW-0032">Aminotransferase</keyword>
<dbReference type="InterPro" id="IPR029043">
    <property type="entry name" value="GcvT/YgfZ_C"/>
</dbReference>
<dbReference type="EMBL" id="JALJOR010000005">
    <property type="protein sequence ID" value="KAK9816539.1"/>
    <property type="molecule type" value="Genomic_DNA"/>
</dbReference>
<feature type="domain" description="GCVT N-terminal" evidence="8">
    <location>
        <begin position="55"/>
        <end position="290"/>
    </location>
</feature>
<comment type="similarity">
    <text evidence="1 7">Belongs to the GcvT family.</text>
</comment>
<dbReference type="Proteomes" id="UP001489004">
    <property type="component" value="Unassembled WGS sequence"/>
</dbReference>
<comment type="subunit">
    <text evidence="2 7">The glycine cleavage system is composed of four proteins: P, T, L and H.</text>
</comment>
<dbReference type="InterPro" id="IPR028896">
    <property type="entry name" value="GcvT/YgfZ/DmdA"/>
</dbReference>
<dbReference type="Gene3D" id="4.10.1250.10">
    <property type="entry name" value="Aminomethyltransferase fragment"/>
    <property type="match status" value="1"/>
</dbReference>
<dbReference type="InterPro" id="IPR027266">
    <property type="entry name" value="TrmE/GcvT-like"/>
</dbReference>
<dbReference type="EC" id="2.1.2.10" evidence="7"/>
<evidence type="ECO:0000313" key="10">
    <source>
        <dbReference type="EMBL" id="KAK9816539.1"/>
    </source>
</evidence>
<dbReference type="InterPro" id="IPR006222">
    <property type="entry name" value="GCVT_N"/>
</dbReference>
<feature type="domain" description="Aminomethyltransferase C-terminal" evidence="9">
    <location>
        <begin position="318"/>
        <end position="391"/>
    </location>
</feature>
<organism evidence="10 11">
    <name type="scientific">[Myrmecia] bisecta</name>
    <dbReference type="NCBI Taxonomy" id="41462"/>
    <lineage>
        <taxon>Eukaryota</taxon>
        <taxon>Viridiplantae</taxon>
        <taxon>Chlorophyta</taxon>
        <taxon>core chlorophytes</taxon>
        <taxon>Trebouxiophyceae</taxon>
        <taxon>Trebouxiales</taxon>
        <taxon>Trebouxiaceae</taxon>
        <taxon>Myrmecia</taxon>
    </lineage>
</organism>
<keyword evidence="11" id="KW-1185">Reference proteome</keyword>
<dbReference type="InterPro" id="IPR013977">
    <property type="entry name" value="GcvT_C"/>
</dbReference>
<dbReference type="GO" id="GO:0005739">
    <property type="term" value="C:mitochondrion"/>
    <property type="evidence" value="ECO:0007669"/>
    <property type="project" value="UniProtKB-SubCell"/>
</dbReference>
<comment type="subcellular location">
    <subcellularLocation>
        <location evidence="7">Mitochondrion</location>
    </subcellularLocation>
</comment>
<dbReference type="GO" id="GO:0004047">
    <property type="term" value="F:aminomethyltransferase activity"/>
    <property type="evidence" value="ECO:0007669"/>
    <property type="project" value="UniProtKB-EC"/>
</dbReference>
<evidence type="ECO:0000259" key="8">
    <source>
        <dbReference type="Pfam" id="PF01571"/>
    </source>
</evidence>
<evidence type="ECO:0000313" key="11">
    <source>
        <dbReference type="Proteomes" id="UP001489004"/>
    </source>
</evidence>
<dbReference type="NCBIfam" id="TIGR00528">
    <property type="entry name" value="gcvT"/>
    <property type="match status" value="1"/>
</dbReference>
<evidence type="ECO:0000256" key="6">
    <source>
        <dbReference type="PIRSR" id="PIRSR006487-1"/>
    </source>
</evidence>
<dbReference type="SUPFAM" id="SSF101790">
    <property type="entry name" value="Aminomethyltransferase beta-barrel domain"/>
    <property type="match status" value="1"/>
</dbReference>
<dbReference type="PIRSF" id="PIRSF006487">
    <property type="entry name" value="GcvT"/>
    <property type="match status" value="1"/>
</dbReference>
<evidence type="ECO:0000256" key="5">
    <source>
        <dbReference type="ARBA" id="ARBA00047665"/>
    </source>
</evidence>
<name>A0AAW1Q886_9CHLO</name>
<dbReference type="GO" id="GO:0006546">
    <property type="term" value="P:glycine catabolic process"/>
    <property type="evidence" value="ECO:0007669"/>
    <property type="project" value="InterPro"/>
</dbReference>
<dbReference type="GO" id="GO:0005960">
    <property type="term" value="C:glycine cleavage complex"/>
    <property type="evidence" value="ECO:0007669"/>
    <property type="project" value="InterPro"/>
</dbReference>
<evidence type="ECO:0000256" key="1">
    <source>
        <dbReference type="ARBA" id="ARBA00008609"/>
    </source>
</evidence>
<dbReference type="Gene3D" id="2.40.30.110">
    <property type="entry name" value="Aminomethyltransferase beta-barrel domains"/>
    <property type="match status" value="1"/>
</dbReference>
<comment type="catalytic activity">
    <reaction evidence="5 7">
        <text>N(6)-[(R)-S(8)-aminomethyldihydrolipoyl]-L-lysyl-[protein] + (6S)-5,6,7,8-tetrahydrofolate = N(6)-[(R)-dihydrolipoyl]-L-lysyl-[protein] + (6R)-5,10-methylene-5,6,7,8-tetrahydrofolate + NH4(+)</text>
        <dbReference type="Rhea" id="RHEA:16945"/>
        <dbReference type="Rhea" id="RHEA-COMP:10475"/>
        <dbReference type="Rhea" id="RHEA-COMP:10492"/>
        <dbReference type="ChEBI" id="CHEBI:15636"/>
        <dbReference type="ChEBI" id="CHEBI:28938"/>
        <dbReference type="ChEBI" id="CHEBI:57453"/>
        <dbReference type="ChEBI" id="CHEBI:83100"/>
        <dbReference type="ChEBI" id="CHEBI:83143"/>
        <dbReference type="EC" id="2.1.2.10"/>
    </reaction>
</comment>
<dbReference type="SUPFAM" id="SSF103025">
    <property type="entry name" value="Folate-binding domain"/>
    <property type="match status" value="1"/>
</dbReference>
<dbReference type="InterPro" id="IPR006223">
    <property type="entry name" value="GcvT"/>
</dbReference>
<dbReference type="FunFam" id="3.30.70.1400:FF:000001">
    <property type="entry name" value="Aminomethyltransferase"/>
    <property type="match status" value="1"/>
</dbReference>
<dbReference type="NCBIfam" id="NF001567">
    <property type="entry name" value="PRK00389.1"/>
    <property type="match status" value="1"/>
</dbReference>
<gene>
    <name evidence="10" type="ORF">WJX72_001715</name>
</gene>
<dbReference type="GO" id="GO:0008483">
    <property type="term" value="F:transaminase activity"/>
    <property type="evidence" value="ECO:0007669"/>
    <property type="project" value="UniProtKB-KW"/>
</dbReference>
<dbReference type="PANTHER" id="PTHR43757">
    <property type="entry name" value="AMINOMETHYLTRANSFERASE"/>
    <property type="match status" value="1"/>
</dbReference>
<evidence type="ECO:0000256" key="4">
    <source>
        <dbReference type="ARBA" id="ARBA00022679"/>
    </source>
</evidence>
<reference evidence="10 11" key="1">
    <citation type="journal article" date="2024" name="Nat. Commun.">
        <title>Phylogenomics reveals the evolutionary origins of lichenization in chlorophyte algae.</title>
        <authorList>
            <person name="Puginier C."/>
            <person name="Libourel C."/>
            <person name="Otte J."/>
            <person name="Skaloud P."/>
            <person name="Haon M."/>
            <person name="Grisel S."/>
            <person name="Petersen M."/>
            <person name="Berrin J.G."/>
            <person name="Delaux P.M."/>
            <person name="Dal Grande F."/>
            <person name="Keller J."/>
        </authorList>
    </citation>
    <scope>NUCLEOTIDE SEQUENCE [LARGE SCALE GENOMIC DNA]</scope>
    <source>
        <strain evidence="10 11">SAG 2043</strain>
    </source>
</reference>
<keyword evidence="4 7" id="KW-0808">Transferase</keyword>
<evidence type="ECO:0000256" key="2">
    <source>
        <dbReference type="ARBA" id="ARBA00011690"/>
    </source>
</evidence>
<evidence type="ECO:0000256" key="7">
    <source>
        <dbReference type="RuleBase" id="RU003981"/>
    </source>
</evidence>
<evidence type="ECO:0000256" key="3">
    <source>
        <dbReference type="ARBA" id="ARBA00022576"/>
    </source>
</evidence>
<dbReference type="PANTHER" id="PTHR43757:SF2">
    <property type="entry name" value="AMINOMETHYLTRANSFERASE, MITOCHONDRIAL"/>
    <property type="match status" value="1"/>
</dbReference>
<dbReference type="AlphaFoldDB" id="A0AAW1Q886"/>
<dbReference type="FunFam" id="2.40.30.110:FF:000002">
    <property type="entry name" value="Aminomethyltransferase"/>
    <property type="match status" value="1"/>
</dbReference>